<dbReference type="InterPro" id="IPR033481">
    <property type="entry name" value="Dni1/Fig1"/>
</dbReference>
<dbReference type="PANTHER" id="PTHR28092:SF1">
    <property type="entry name" value="FACTOR-INDUCED GENE 1 PROTEIN"/>
    <property type="match status" value="1"/>
</dbReference>
<proteinExistence type="predicted"/>
<feature type="transmembrane region" description="Helical" evidence="1">
    <location>
        <begin position="88"/>
        <end position="111"/>
    </location>
</feature>
<sequence>MLQAICLVPLVLLSVLVAGCVSEGPLRNVYLLSLEYQTVQIRIGYFTLCVAAQTSDWICGREVPIQSPPSSADPWNLVGFADRYRHQVVFAGLALTSAVLMLLLILAIATFPRWRTELDYNTEDGASQEPEERFVKPFPSRHVLIICLLVALLGALLSLVAAVWQHSSATSTATTIAFITRGEVRATIGAAATALVWLAFGVCLVVAVLLSNLCLSIAMFTSFVENLD</sequence>
<protein>
    <submittedName>
        <fullName evidence="3">Ca2+ regulator and membrane fusion protein Fig1-domain-containing protein</fullName>
    </submittedName>
</protein>
<evidence type="ECO:0000256" key="2">
    <source>
        <dbReference type="SAM" id="SignalP"/>
    </source>
</evidence>
<dbReference type="GO" id="GO:0016020">
    <property type="term" value="C:membrane"/>
    <property type="evidence" value="ECO:0007669"/>
    <property type="project" value="InterPro"/>
</dbReference>
<dbReference type="GO" id="GO:0000747">
    <property type="term" value="P:conjugation with cellular fusion"/>
    <property type="evidence" value="ECO:0007669"/>
    <property type="project" value="TreeGrafter"/>
</dbReference>
<organism evidence="3 4">
    <name type="scientific">Podospora didyma</name>
    <dbReference type="NCBI Taxonomy" id="330526"/>
    <lineage>
        <taxon>Eukaryota</taxon>
        <taxon>Fungi</taxon>
        <taxon>Dikarya</taxon>
        <taxon>Ascomycota</taxon>
        <taxon>Pezizomycotina</taxon>
        <taxon>Sordariomycetes</taxon>
        <taxon>Sordariomycetidae</taxon>
        <taxon>Sordariales</taxon>
        <taxon>Podosporaceae</taxon>
        <taxon>Podospora</taxon>
    </lineage>
</organism>
<dbReference type="AlphaFoldDB" id="A0AAE0U239"/>
<dbReference type="PANTHER" id="PTHR28092">
    <property type="entry name" value="FACTOR-INDUCED GENE 1 PROTEIN"/>
    <property type="match status" value="1"/>
</dbReference>
<keyword evidence="1" id="KW-0472">Membrane</keyword>
<feature type="chain" id="PRO_5041897831" evidence="2">
    <location>
        <begin position="23"/>
        <end position="228"/>
    </location>
</feature>
<dbReference type="EMBL" id="JAULSW010000003">
    <property type="protein sequence ID" value="KAK3387744.1"/>
    <property type="molecule type" value="Genomic_DNA"/>
</dbReference>
<keyword evidence="1" id="KW-0812">Transmembrane</keyword>
<evidence type="ECO:0000313" key="4">
    <source>
        <dbReference type="Proteomes" id="UP001285441"/>
    </source>
</evidence>
<accession>A0AAE0U239</accession>
<keyword evidence="2" id="KW-0732">Signal</keyword>
<comment type="caution">
    <text evidence="3">The sequence shown here is derived from an EMBL/GenBank/DDBJ whole genome shotgun (WGS) entry which is preliminary data.</text>
</comment>
<name>A0AAE0U239_9PEZI</name>
<feature type="transmembrane region" description="Helical" evidence="1">
    <location>
        <begin position="184"/>
        <end position="210"/>
    </location>
</feature>
<keyword evidence="4" id="KW-1185">Reference proteome</keyword>
<dbReference type="Proteomes" id="UP001285441">
    <property type="component" value="Unassembled WGS sequence"/>
</dbReference>
<reference evidence="3" key="1">
    <citation type="journal article" date="2023" name="Mol. Phylogenet. Evol.">
        <title>Genome-scale phylogeny and comparative genomics of the fungal order Sordariales.</title>
        <authorList>
            <person name="Hensen N."/>
            <person name="Bonometti L."/>
            <person name="Westerberg I."/>
            <person name="Brannstrom I.O."/>
            <person name="Guillou S."/>
            <person name="Cros-Aarteil S."/>
            <person name="Calhoun S."/>
            <person name="Haridas S."/>
            <person name="Kuo A."/>
            <person name="Mondo S."/>
            <person name="Pangilinan J."/>
            <person name="Riley R."/>
            <person name="LaButti K."/>
            <person name="Andreopoulos B."/>
            <person name="Lipzen A."/>
            <person name="Chen C."/>
            <person name="Yan M."/>
            <person name="Daum C."/>
            <person name="Ng V."/>
            <person name="Clum A."/>
            <person name="Steindorff A."/>
            <person name="Ohm R.A."/>
            <person name="Martin F."/>
            <person name="Silar P."/>
            <person name="Natvig D.O."/>
            <person name="Lalanne C."/>
            <person name="Gautier V."/>
            <person name="Ament-Velasquez S.L."/>
            <person name="Kruys A."/>
            <person name="Hutchinson M.I."/>
            <person name="Powell A.J."/>
            <person name="Barry K."/>
            <person name="Miller A.N."/>
            <person name="Grigoriev I.V."/>
            <person name="Debuchy R."/>
            <person name="Gladieux P."/>
            <person name="Hiltunen Thoren M."/>
            <person name="Johannesson H."/>
        </authorList>
    </citation>
    <scope>NUCLEOTIDE SEQUENCE</scope>
    <source>
        <strain evidence="3">CBS 232.78</strain>
    </source>
</reference>
<reference evidence="3" key="2">
    <citation type="submission" date="2023-06" db="EMBL/GenBank/DDBJ databases">
        <authorList>
            <consortium name="Lawrence Berkeley National Laboratory"/>
            <person name="Haridas S."/>
            <person name="Hensen N."/>
            <person name="Bonometti L."/>
            <person name="Westerberg I."/>
            <person name="Brannstrom I.O."/>
            <person name="Guillou S."/>
            <person name="Cros-Aarteil S."/>
            <person name="Calhoun S."/>
            <person name="Kuo A."/>
            <person name="Mondo S."/>
            <person name="Pangilinan J."/>
            <person name="Riley R."/>
            <person name="LaButti K."/>
            <person name="Andreopoulos B."/>
            <person name="Lipzen A."/>
            <person name="Chen C."/>
            <person name="Yanf M."/>
            <person name="Daum C."/>
            <person name="Ng V."/>
            <person name="Clum A."/>
            <person name="Steindorff A."/>
            <person name="Ohm R."/>
            <person name="Martin F."/>
            <person name="Silar P."/>
            <person name="Natvig D."/>
            <person name="Lalanne C."/>
            <person name="Gautier V."/>
            <person name="Ament-velasquez S.L."/>
            <person name="Kruys A."/>
            <person name="Hutchinson M.I."/>
            <person name="Powell A.J."/>
            <person name="Barry K."/>
            <person name="Miller A.N."/>
            <person name="Grigoriev I.V."/>
            <person name="Debuchy R."/>
            <person name="Gladieux P."/>
            <person name="Thoren M.H."/>
            <person name="Johannesson H."/>
        </authorList>
    </citation>
    <scope>NUCLEOTIDE SEQUENCE</scope>
    <source>
        <strain evidence="3">CBS 232.78</strain>
    </source>
</reference>
<dbReference type="GO" id="GO:0043332">
    <property type="term" value="C:mating projection tip"/>
    <property type="evidence" value="ECO:0007669"/>
    <property type="project" value="TreeGrafter"/>
</dbReference>
<keyword evidence="1" id="KW-1133">Transmembrane helix</keyword>
<feature type="signal peptide" evidence="2">
    <location>
        <begin position="1"/>
        <end position="22"/>
    </location>
</feature>
<gene>
    <name evidence="3" type="ORF">B0H63DRAFT_164612</name>
</gene>
<feature type="transmembrane region" description="Helical" evidence="1">
    <location>
        <begin position="143"/>
        <end position="164"/>
    </location>
</feature>
<evidence type="ECO:0000313" key="3">
    <source>
        <dbReference type="EMBL" id="KAK3387744.1"/>
    </source>
</evidence>
<dbReference type="Pfam" id="PF12351">
    <property type="entry name" value="Fig1"/>
    <property type="match status" value="1"/>
</dbReference>
<evidence type="ECO:0000256" key="1">
    <source>
        <dbReference type="SAM" id="Phobius"/>
    </source>
</evidence>